<dbReference type="PROSITE" id="PS00107">
    <property type="entry name" value="PROTEIN_KINASE_ATP"/>
    <property type="match status" value="1"/>
</dbReference>
<evidence type="ECO:0000256" key="3">
    <source>
        <dbReference type="ARBA" id="ARBA00022777"/>
    </source>
</evidence>
<dbReference type="Proteomes" id="UP000247792">
    <property type="component" value="Unassembled WGS sequence"/>
</dbReference>
<reference evidence="8 9" key="1">
    <citation type="submission" date="2018-05" db="EMBL/GenBank/DDBJ databases">
        <title>Genomic Encyclopedia of Type Strains, Phase IV (KMG-IV): sequencing the most valuable type-strain genomes for metagenomic binning, comparative biology and taxonomic classification.</title>
        <authorList>
            <person name="Goeker M."/>
        </authorList>
    </citation>
    <scope>NUCLEOTIDE SEQUENCE [LARGE SCALE GENOMIC DNA]</scope>
    <source>
        <strain evidence="8 9">DSM 19792</strain>
    </source>
</reference>
<dbReference type="PROSITE" id="PS50011">
    <property type="entry name" value="PROTEIN_KINASE_DOM"/>
    <property type="match status" value="1"/>
</dbReference>
<evidence type="ECO:0000256" key="6">
    <source>
        <dbReference type="SAM" id="Coils"/>
    </source>
</evidence>
<keyword evidence="2 5" id="KW-0547">Nucleotide-binding</keyword>
<dbReference type="InterPro" id="IPR017441">
    <property type="entry name" value="Protein_kinase_ATP_BS"/>
</dbReference>
<evidence type="ECO:0000256" key="1">
    <source>
        <dbReference type="ARBA" id="ARBA00022679"/>
    </source>
</evidence>
<keyword evidence="9" id="KW-1185">Reference proteome</keyword>
<dbReference type="Pfam" id="PF00069">
    <property type="entry name" value="Pkinase"/>
    <property type="match status" value="1"/>
</dbReference>
<dbReference type="InterPro" id="IPR000719">
    <property type="entry name" value="Prot_kinase_dom"/>
</dbReference>
<evidence type="ECO:0000256" key="2">
    <source>
        <dbReference type="ARBA" id="ARBA00022741"/>
    </source>
</evidence>
<feature type="coiled-coil region" evidence="6">
    <location>
        <begin position="372"/>
        <end position="449"/>
    </location>
</feature>
<dbReference type="Pfam" id="PF09851">
    <property type="entry name" value="SHOCT"/>
    <property type="match status" value="1"/>
</dbReference>
<feature type="domain" description="Protein kinase" evidence="7">
    <location>
        <begin position="76"/>
        <end position="339"/>
    </location>
</feature>
<keyword evidence="4 5" id="KW-0067">ATP-binding</keyword>
<accession>A0A318JA14</accession>
<dbReference type="InterPro" id="IPR008271">
    <property type="entry name" value="Ser/Thr_kinase_AS"/>
</dbReference>
<dbReference type="RefSeq" id="WP_110254660.1">
    <property type="nucleotide sequence ID" value="NZ_QJKB01000002.1"/>
</dbReference>
<dbReference type="EMBL" id="QJKB01000002">
    <property type="protein sequence ID" value="PXX45202.1"/>
    <property type="molecule type" value="Genomic_DNA"/>
</dbReference>
<dbReference type="AlphaFoldDB" id="A0A318JA14"/>
<dbReference type="PANTHER" id="PTHR43289">
    <property type="entry name" value="MITOGEN-ACTIVATED PROTEIN KINASE KINASE KINASE 20-RELATED"/>
    <property type="match status" value="1"/>
</dbReference>
<name>A0A318JA14_9BURK</name>
<keyword evidence="8" id="KW-0723">Serine/threonine-protein kinase</keyword>
<gene>
    <name evidence="8" type="ORF">DFR42_102430</name>
</gene>
<evidence type="ECO:0000256" key="5">
    <source>
        <dbReference type="PROSITE-ProRule" id="PRU10141"/>
    </source>
</evidence>
<dbReference type="PROSITE" id="PS00108">
    <property type="entry name" value="PROTEIN_KINASE_ST"/>
    <property type="match status" value="1"/>
</dbReference>
<keyword evidence="1" id="KW-0808">Transferase</keyword>
<organism evidence="8 9">
    <name type="scientific">Undibacterium pigrum</name>
    <dbReference type="NCBI Taxonomy" id="401470"/>
    <lineage>
        <taxon>Bacteria</taxon>
        <taxon>Pseudomonadati</taxon>
        <taxon>Pseudomonadota</taxon>
        <taxon>Betaproteobacteria</taxon>
        <taxon>Burkholderiales</taxon>
        <taxon>Oxalobacteraceae</taxon>
        <taxon>Undibacterium</taxon>
    </lineage>
</organism>
<dbReference type="CDD" id="cd14014">
    <property type="entry name" value="STKc_PknB_like"/>
    <property type="match status" value="1"/>
</dbReference>
<dbReference type="OrthoDB" id="9768004at2"/>
<dbReference type="GO" id="GO:0005524">
    <property type="term" value="F:ATP binding"/>
    <property type="evidence" value="ECO:0007669"/>
    <property type="project" value="UniProtKB-UniRule"/>
</dbReference>
<dbReference type="GO" id="GO:0004674">
    <property type="term" value="F:protein serine/threonine kinase activity"/>
    <property type="evidence" value="ECO:0007669"/>
    <property type="project" value="UniProtKB-KW"/>
</dbReference>
<dbReference type="SUPFAM" id="SSF56112">
    <property type="entry name" value="Protein kinase-like (PK-like)"/>
    <property type="match status" value="1"/>
</dbReference>
<comment type="caution">
    <text evidence="8">The sequence shown here is derived from an EMBL/GenBank/DDBJ whole genome shotgun (WGS) entry which is preliminary data.</text>
</comment>
<dbReference type="InterPro" id="IPR018649">
    <property type="entry name" value="SHOCT"/>
</dbReference>
<evidence type="ECO:0000313" key="9">
    <source>
        <dbReference type="Proteomes" id="UP000247792"/>
    </source>
</evidence>
<feature type="binding site" evidence="5">
    <location>
        <position position="111"/>
    </location>
    <ligand>
        <name>ATP</name>
        <dbReference type="ChEBI" id="CHEBI:30616"/>
    </ligand>
</feature>
<evidence type="ECO:0000256" key="4">
    <source>
        <dbReference type="ARBA" id="ARBA00022840"/>
    </source>
</evidence>
<evidence type="ECO:0000313" key="8">
    <source>
        <dbReference type="EMBL" id="PXX45202.1"/>
    </source>
</evidence>
<sequence>MQTPLQKIRELRALLDEGLLSEDEFSQRKNAILDTELAPVIVRQDKQNKHDRQDNEQGTDLGFLAGQEVGGLSKRYRLERLLGQGGMGQVWQASDLATQAELGHSEMVALKILPPQLTQSALHARLLVEEASLVRKLAHEHIVRVYDWARDPATNSYFIIMEYLDGQDLENYLTRHTRCTLKQVLDMLSPVADALDYAWARHKLVHRDLKPSNLLLTNTGDIKLLDFGISARLRSHTQAGLISTSMTPSRSPYAGTAGYRAPEAGSHQHSPALDVYAVAVMIYQMLEAGMPFGEYRHPQQQPIQPAALNAAQWQVLQSGFAIQPDQRPASVRALLQTLQAAGKSAAITTAAKATGHSRQQPEPGAASGVSLIEAAARQRAELRRQRKELEKQRREQASAALHALIARQNRQRAIEDAQRRQKEEQIRQYKEQQEQKRLQEEAIAAMAQADTPGDVTITWEEAQRYLAAISRTSGPENGQMPAAV</sequence>
<dbReference type="SMART" id="SM00220">
    <property type="entry name" value="S_TKc"/>
    <property type="match status" value="1"/>
</dbReference>
<protein>
    <submittedName>
        <fullName evidence="8">Serine/threonine protein kinase</fullName>
    </submittedName>
</protein>
<proteinExistence type="predicted"/>
<keyword evidence="6" id="KW-0175">Coiled coil</keyword>
<evidence type="ECO:0000259" key="7">
    <source>
        <dbReference type="PROSITE" id="PS50011"/>
    </source>
</evidence>
<dbReference type="Gene3D" id="1.10.510.10">
    <property type="entry name" value="Transferase(Phosphotransferase) domain 1"/>
    <property type="match status" value="1"/>
</dbReference>
<keyword evidence="3 8" id="KW-0418">Kinase</keyword>
<dbReference type="PANTHER" id="PTHR43289:SF34">
    <property type="entry name" value="SERINE_THREONINE-PROTEIN KINASE YBDM-RELATED"/>
    <property type="match status" value="1"/>
</dbReference>
<dbReference type="InterPro" id="IPR011009">
    <property type="entry name" value="Kinase-like_dom_sf"/>
</dbReference>